<dbReference type="EMBL" id="QOCE01000048">
    <property type="protein sequence ID" value="RBW50369.1"/>
    <property type="molecule type" value="Genomic_DNA"/>
</dbReference>
<accession>A0A366WP75</accession>
<feature type="chain" id="PRO_5016751504" description="PA14 domain-containing protein" evidence="1">
    <location>
        <begin position="23"/>
        <end position="193"/>
    </location>
</feature>
<feature type="signal peptide" evidence="1">
    <location>
        <begin position="1"/>
        <end position="22"/>
    </location>
</feature>
<organism evidence="3 4">
    <name type="scientific">Phaeobacter gallaeciensis</name>
    <dbReference type="NCBI Taxonomy" id="60890"/>
    <lineage>
        <taxon>Bacteria</taxon>
        <taxon>Pseudomonadati</taxon>
        <taxon>Pseudomonadota</taxon>
        <taxon>Alphaproteobacteria</taxon>
        <taxon>Rhodobacterales</taxon>
        <taxon>Roseobacteraceae</taxon>
        <taxon>Phaeobacter</taxon>
    </lineage>
</organism>
<comment type="caution">
    <text evidence="3">The sequence shown here is derived from an EMBL/GenBank/DDBJ whole genome shotgun (WGS) entry which is preliminary data.</text>
</comment>
<dbReference type="OrthoDB" id="7722285at2"/>
<reference evidence="3 4" key="1">
    <citation type="submission" date="2018-07" db="EMBL/GenBank/DDBJ databases">
        <title>Modular assembly of carbohydrate-degrading microbial communities in the ocean.</title>
        <authorList>
            <person name="Enke T.N."/>
            <person name="Datta M.S."/>
            <person name="Schwartzman J.A."/>
            <person name="Cermak N."/>
            <person name="Schmitz D.A."/>
            <person name="Barrere J."/>
            <person name="Cordero O.X."/>
        </authorList>
    </citation>
    <scope>NUCLEOTIDE SEQUENCE [LARGE SCALE GENOMIC DNA]</scope>
    <source>
        <strain evidence="3 4">C3M10</strain>
    </source>
</reference>
<evidence type="ECO:0000313" key="3">
    <source>
        <dbReference type="EMBL" id="RBW50369.1"/>
    </source>
</evidence>
<dbReference type="RefSeq" id="WP_113825574.1">
    <property type="nucleotide sequence ID" value="NZ_QOCE01000048.1"/>
</dbReference>
<sequence>MKAIWTGALVGLSLLCATAVAAAPLKLKPASPQPSSPKAGLSVKYAWGGEPPAKIQSLDSAKQMLSGTKRGKPLRGLDYRETDKGQPVLTYPKPYNVVADIRGYIRFDQAGVYQIETWSNDGIDARISGQSVGYFTGRQGCDANQRIEVEVPKAGWYDLKMVYFQKYGGSCLMMKVGKKGSKLRWAPNNIFGH</sequence>
<protein>
    <recommendedName>
        <fullName evidence="2">PA14 domain-containing protein</fullName>
    </recommendedName>
</protein>
<evidence type="ECO:0000259" key="2">
    <source>
        <dbReference type="Pfam" id="PF07691"/>
    </source>
</evidence>
<evidence type="ECO:0000313" key="4">
    <source>
        <dbReference type="Proteomes" id="UP000252706"/>
    </source>
</evidence>
<keyword evidence="1" id="KW-0732">Signal</keyword>
<dbReference type="AlphaFoldDB" id="A0A366WP75"/>
<proteinExistence type="predicted"/>
<dbReference type="Pfam" id="PF07691">
    <property type="entry name" value="PA14"/>
    <property type="match status" value="1"/>
</dbReference>
<name>A0A366WP75_9RHOB</name>
<feature type="domain" description="PA14" evidence="2">
    <location>
        <begin position="91"/>
        <end position="172"/>
    </location>
</feature>
<evidence type="ECO:0000256" key="1">
    <source>
        <dbReference type="SAM" id="SignalP"/>
    </source>
</evidence>
<dbReference type="Proteomes" id="UP000252706">
    <property type="component" value="Unassembled WGS sequence"/>
</dbReference>
<dbReference type="InterPro" id="IPR011658">
    <property type="entry name" value="PA14_dom"/>
</dbReference>
<gene>
    <name evidence="3" type="ORF">DS909_21130</name>
</gene>